<dbReference type="Proteomes" id="UP000215256">
    <property type="component" value="Chromosome 2"/>
</dbReference>
<comment type="cofactor">
    <cofactor evidence="1">
        <name>a divalent metal cation</name>
        <dbReference type="ChEBI" id="CHEBI:60240"/>
    </cofactor>
</comment>
<keyword evidence="6" id="KW-0489">Methyltransferase</keyword>
<proteinExistence type="predicted"/>
<dbReference type="Pfam" id="PF03737">
    <property type="entry name" value="RraA-like"/>
    <property type="match status" value="1"/>
</dbReference>
<feature type="binding site" evidence="5">
    <location>
        <begin position="101"/>
        <end position="104"/>
    </location>
    <ligand>
        <name>substrate</name>
    </ligand>
</feature>
<accession>A0A248U9N9</accession>
<evidence type="ECO:0000313" key="6">
    <source>
        <dbReference type="EMBL" id="ASV83079.1"/>
    </source>
</evidence>
<keyword evidence="5" id="KW-0460">Magnesium</keyword>
<protein>
    <recommendedName>
        <fullName evidence="2">Putative 4-hydroxy-4-methyl-2-oxoglutarate aldolase</fullName>
    </recommendedName>
    <alternativeName>
        <fullName evidence="3">Regulator of ribonuclease activity homolog</fullName>
    </alternativeName>
    <alternativeName>
        <fullName evidence="4">RraA-like protein</fullName>
    </alternativeName>
</protein>
<organism evidence="6 7">
    <name type="scientific">Ochrobactrum quorumnocens</name>
    <dbReference type="NCBI Taxonomy" id="271865"/>
    <lineage>
        <taxon>Bacteria</taxon>
        <taxon>Pseudomonadati</taxon>
        <taxon>Pseudomonadota</taxon>
        <taxon>Alphaproteobacteria</taxon>
        <taxon>Hyphomicrobiales</taxon>
        <taxon>Brucellaceae</taxon>
        <taxon>Brucella/Ochrobactrum group</taxon>
        <taxon>Ochrobactrum</taxon>
    </lineage>
</organism>
<comment type="cofactor">
    <cofactor evidence="5">
        <name>Mg(2+)</name>
        <dbReference type="ChEBI" id="CHEBI:18420"/>
    </cofactor>
</comment>
<gene>
    <name evidence="6" type="ORF">CES85_3854</name>
</gene>
<dbReference type="AlphaFoldDB" id="A0A248U9N9"/>
<evidence type="ECO:0000256" key="2">
    <source>
        <dbReference type="ARBA" id="ARBA00016549"/>
    </source>
</evidence>
<dbReference type="SUPFAM" id="SSF89562">
    <property type="entry name" value="RraA-like"/>
    <property type="match status" value="1"/>
</dbReference>
<dbReference type="GO" id="GO:0008168">
    <property type="term" value="F:methyltransferase activity"/>
    <property type="evidence" value="ECO:0007669"/>
    <property type="project" value="UniProtKB-KW"/>
</dbReference>
<evidence type="ECO:0000256" key="4">
    <source>
        <dbReference type="ARBA" id="ARBA00030169"/>
    </source>
</evidence>
<feature type="binding site" evidence="5">
    <location>
        <position position="124"/>
    </location>
    <ligand>
        <name>Mg(2+)</name>
        <dbReference type="ChEBI" id="CHEBI:18420"/>
    </ligand>
</feature>
<keyword evidence="6" id="KW-0808">Transferase</keyword>
<dbReference type="CDD" id="cd16841">
    <property type="entry name" value="RraA_family"/>
    <property type="match status" value="1"/>
</dbReference>
<dbReference type="RefSeq" id="WP_095444112.1">
    <property type="nucleotide sequence ID" value="NZ_CP022603.1"/>
</dbReference>
<dbReference type="InterPro" id="IPR005493">
    <property type="entry name" value="RraA/RraA-like"/>
</dbReference>
<reference evidence="6 7" key="1">
    <citation type="submission" date="2017-07" db="EMBL/GenBank/DDBJ databases">
        <title>Phylogenetic study on the rhizospheric bacterium Ochrobactrum sp. A44.</title>
        <authorList>
            <person name="Krzyzanowska D.M."/>
            <person name="Ossowicki A."/>
            <person name="Rajewska M."/>
            <person name="Maciag T."/>
            <person name="Kaczynski Z."/>
            <person name="Czerwicka M."/>
            <person name="Jafra S."/>
        </authorList>
    </citation>
    <scope>NUCLEOTIDE SEQUENCE [LARGE SCALE GENOMIC DNA]</scope>
    <source>
        <strain evidence="6 7">A44</strain>
    </source>
</reference>
<name>A0A248U9N9_9HYPH</name>
<dbReference type="PANTHER" id="PTHR33254:SF4">
    <property type="entry name" value="4-HYDROXY-4-METHYL-2-OXOGLUTARATE ALDOLASE 3-RELATED"/>
    <property type="match status" value="1"/>
</dbReference>
<dbReference type="GO" id="GO:0032259">
    <property type="term" value="P:methylation"/>
    <property type="evidence" value="ECO:0007669"/>
    <property type="project" value="UniProtKB-KW"/>
</dbReference>
<dbReference type="GO" id="GO:0046872">
    <property type="term" value="F:metal ion binding"/>
    <property type="evidence" value="ECO:0007669"/>
    <property type="project" value="UniProtKB-KW"/>
</dbReference>
<evidence type="ECO:0000313" key="7">
    <source>
        <dbReference type="Proteomes" id="UP000215256"/>
    </source>
</evidence>
<evidence type="ECO:0000256" key="5">
    <source>
        <dbReference type="PIRSR" id="PIRSR605493-1"/>
    </source>
</evidence>
<feature type="binding site" evidence="5">
    <location>
        <position position="123"/>
    </location>
    <ligand>
        <name>substrate</name>
    </ligand>
</feature>
<dbReference type="InterPro" id="IPR036704">
    <property type="entry name" value="RraA/RraA-like_sf"/>
</dbReference>
<dbReference type="GO" id="GO:0008948">
    <property type="term" value="F:oxaloacetate decarboxylase activity"/>
    <property type="evidence" value="ECO:0007669"/>
    <property type="project" value="TreeGrafter"/>
</dbReference>
<evidence type="ECO:0000256" key="1">
    <source>
        <dbReference type="ARBA" id="ARBA00001968"/>
    </source>
</evidence>
<dbReference type="KEGG" id="och:CES85_3854"/>
<sequence length="225" mass="23955">MSSYDYSRVNWDAIKRLSRWYSGDIQDVMDKHGFYGFLQGLSLQSVLKPGQVICGPVHTVLYEKSTRTGQPQDVYHGTIDTVVDGGILLVDASCAEGSGTGELMSTGAKTAGAAATIVNGTVRDIAEVKKLDYPLFARGVSPVGVSGRMEPTKSQVELNINGVRVRPGDVIFADISGVVVIPEELVAVIADDADANGDGEIQCRERILSGEKLQSVWPLGSTGPV</sequence>
<evidence type="ECO:0000256" key="3">
    <source>
        <dbReference type="ARBA" id="ARBA00029596"/>
    </source>
</evidence>
<dbReference type="OrthoDB" id="9812532at2"/>
<dbReference type="PANTHER" id="PTHR33254">
    <property type="entry name" value="4-HYDROXY-4-METHYL-2-OXOGLUTARATE ALDOLASE 3-RELATED"/>
    <property type="match status" value="1"/>
</dbReference>
<keyword evidence="5" id="KW-0479">Metal-binding</keyword>
<dbReference type="EMBL" id="CP022603">
    <property type="protein sequence ID" value="ASV83079.1"/>
    <property type="molecule type" value="Genomic_DNA"/>
</dbReference>
<dbReference type="GO" id="GO:0047443">
    <property type="term" value="F:4-hydroxy-4-methyl-2-oxoglutarate aldolase activity"/>
    <property type="evidence" value="ECO:0007669"/>
    <property type="project" value="TreeGrafter"/>
</dbReference>
<dbReference type="Gene3D" id="3.50.30.40">
    <property type="entry name" value="Ribonuclease E inhibitor RraA/RraA-like"/>
    <property type="match status" value="1"/>
</dbReference>